<dbReference type="AlphaFoldDB" id="A0A848B3J1"/>
<sequence length="252" mass="28149">MKKSVSIRNMSSYRISFTLIELLVVIAIIAILASMLLPALNMARGKAKDIKCTSNLRQIGQYMSMYTDQNDGIIPSCANNINWGNGFWQDMLMALYSPGTEIKTGCYYVEKQGVWTKHPKGPFACPAVRIPQRGSHLTDYAINTARYGFASSDDSNDRYIMKIGRIKSPSRRAAILDIDRWDCFHPAVDSRSKMVTIGNDTLIDGVGEWRHGGNKAMNVAFADGHVEQRTSESIPEDGAVENGYFWNSPDQH</sequence>
<keyword evidence="2" id="KW-1133">Transmembrane helix</keyword>
<gene>
    <name evidence="3" type="ORF">HF882_16970</name>
</gene>
<dbReference type="NCBIfam" id="TIGR02532">
    <property type="entry name" value="IV_pilin_GFxxxE"/>
    <property type="match status" value="1"/>
</dbReference>
<dbReference type="InterPro" id="IPR045584">
    <property type="entry name" value="Pilin-like"/>
</dbReference>
<dbReference type="PANTHER" id="PTHR30093">
    <property type="entry name" value="GENERAL SECRETION PATHWAY PROTEIN G"/>
    <property type="match status" value="1"/>
</dbReference>
<reference evidence="3 4" key="1">
    <citation type="submission" date="2020-04" db="EMBL/GenBank/DDBJ databases">
        <authorList>
            <person name="Hitch T.C.A."/>
            <person name="Wylensek D."/>
            <person name="Clavel T."/>
        </authorList>
    </citation>
    <scope>NUCLEOTIDE SEQUENCE [LARGE SCALE GENOMIC DNA]</scope>
    <source>
        <strain evidence="3 4">COR2-253-APC-1A</strain>
    </source>
</reference>
<name>A0A848B3J1_9BACT</name>
<dbReference type="Gene3D" id="3.30.700.10">
    <property type="entry name" value="Glycoprotein, Type 4 Pilin"/>
    <property type="match status" value="1"/>
</dbReference>
<dbReference type="EMBL" id="JABAEW010000041">
    <property type="protein sequence ID" value="NMD88280.1"/>
    <property type="molecule type" value="Genomic_DNA"/>
</dbReference>
<dbReference type="SUPFAM" id="SSF54523">
    <property type="entry name" value="Pili subunits"/>
    <property type="match status" value="1"/>
</dbReference>
<comment type="caution">
    <text evidence="3">The sequence shown here is derived from an EMBL/GenBank/DDBJ whole genome shotgun (WGS) entry which is preliminary data.</text>
</comment>
<accession>A0A848B3J1</accession>
<keyword evidence="2" id="KW-0472">Membrane</keyword>
<evidence type="ECO:0000313" key="3">
    <source>
        <dbReference type="EMBL" id="NMD88280.1"/>
    </source>
</evidence>
<protein>
    <submittedName>
        <fullName evidence="3">Prepilin-type N-terminal cleavage/methylation domain-containing protein</fullName>
    </submittedName>
</protein>
<dbReference type="RefSeq" id="WP_168963454.1">
    <property type="nucleotide sequence ID" value="NZ_JABAEW010000041.1"/>
</dbReference>
<evidence type="ECO:0000256" key="1">
    <source>
        <dbReference type="SAM" id="MobiDB-lite"/>
    </source>
</evidence>
<proteinExistence type="predicted"/>
<keyword evidence="2" id="KW-0812">Transmembrane</keyword>
<dbReference type="InterPro" id="IPR012902">
    <property type="entry name" value="N_methyl_site"/>
</dbReference>
<feature type="transmembrane region" description="Helical" evidence="2">
    <location>
        <begin position="12"/>
        <end position="37"/>
    </location>
</feature>
<evidence type="ECO:0000256" key="2">
    <source>
        <dbReference type="SAM" id="Phobius"/>
    </source>
</evidence>
<dbReference type="Proteomes" id="UP000576225">
    <property type="component" value="Unassembled WGS sequence"/>
</dbReference>
<organism evidence="3 4">
    <name type="scientific">Victivallis vadensis</name>
    <dbReference type="NCBI Taxonomy" id="172901"/>
    <lineage>
        <taxon>Bacteria</taxon>
        <taxon>Pseudomonadati</taxon>
        <taxon>Lentisphaerota</taxon>
        <taxon>Lentisphaeria</taxon>
        <taxon>Victivallales</taxon>
        <taxon>Victivallaceae</taxon>
        <taxon>Victivallis</taxon>
    </lineage>
</organism>
<feature type="region of interest" description="Disordered" evidence="1">
    <location>
        <begin position="230"/>
        <end position="252"/>
    </location>
</feature>
<evidence type="ECO:0000313" key="4">
    <source>
        <dbReference type="Proteomes" id="UP000576225"/>
    </source>
</evidence>
<dbReference type="Pfam" id="PF07963">
    <property type="entry name" value="N_methyl"/>
    <property type="match status" value="1"/>
</dbReference>